<protein>
    <submittedName>
        <fullName evidence="4">Spore germination protein</fullName>
    </submittedName>
</protein>
<keyword evidence="2 3" id="KW-0472">Membrane</keyword>
<keyword evidence="3" id="KW-1133">Transmembrane helix</keyword>
<comment type="similarity">
    <text evidence="1">Belongs to the GerABKA family.</text>
</comment>
<evidence type="ECO:0000256" key="3">
    <source>
        <dbReference type="SAM" id="Phobius"/>
    </source>
</evidence>
<dbReference type="InterPro" id="IPR050768">
    <property type="entry name" value="UPF0353/GerABKA_families"/>
</dbReference>
<organism evidence="4 5">
    <name type="scientific">Paenibacillus germinis</name>
    <dbReference type="NCBI Taxonomy" id="2654979"/>
    <lineage>
        <taxon>Bacteria</taxon>
        <taxon>Bacillati</taxon>
        <taxon>Bacillota</taxon>
        <taxon>Bacilli</taxon>
        <taxon>Bacillales</taxon>
        <taxon>Paenibacillaceae</taxon>
        <taxon>Paenibacillus</taxon>
    </lineage>
</organism>
<sequence length="488" mass="54238">MNNANQTNIQLDMQASIDAIKADMYDTGDLVVKKIEFENNKVIGILYLGGLADPTDLLNKLVKFPEITNDEIGNIDYLVSLLEIRANNSVETIEEAVEELISGCTIFLLEGATQALSVDTISVQTRSVKEPENEVSIKGPHDGFTESLTNNIALVRFHCKSSRLKVEYKKISSYTKNTIAILSIQGIVSDDILQEVHNRISNIPEEDFLDVNYMEEWLTDNKWTLFPLIETTERPDKAVGALLDGRIVIMLNAVPGALIVPYVYFQSLQVSEDYYWRYHVSTILRLLRLLCTFITLFLPAFYIATVTYHPEFLPTPLLMSVVQGSEPVPYPTLVEVLLMEGVFEILREAGIRLPKQVGSAVSIVGALVLGQAAVQAGIVSPETVILVAFTGICSFTIPATSAAYAVRFVRFFVIISAGILGYVGLMAAAILIFIHLSSLRSFGVPYLSPMAPFNWSDSIDIFFRRPLTLSKKRSSLFRVKGFMRSGKK</sequence>
<feature type="transmembrane region" description="Helical" evidence="3">
    <location>
        <begin position="286"/>
        <end position="308"/>
    </location>
</feature>
<evidence type="ECO:0000313" key="4">
    <source>
        <dbReference type="EMBL" id="NOU87013.1"/>
    </source>
</evidence>
<feature type="transmembrane region" description="Helical" evidence="3">
    <location>
        <begin position="328"/>
        <end position="346"/>
    </location>
</feature>
<dbReference type="PANTHER" id="PTHR22550">
    <property type="entry name" value="SPORE GERMINATION PROTEIN"/>
    <property type="match status" value="1"/>
</dbReference>
<dbReference type="InterPro" id="IPR004995">
    <property type="entry name" value="Spore_Ger"/>
</dbReference>
<evidence type="ECO:0000313" key="5">
    <source>
        <dbReference type="Proteomes" id="UP000658690"/>
    </source>
</evidence>
<dbReference type="EMBL" id="WHOC01000073">
    <property type="protein sequence ID" value="NOU87013.1"/>
    <property type="molecule type" value="Genomic_DNA"/>
</dbReference>
<name>A0ABX1Z0U0_9BACL</name>
<dbReference type="Proteomes" id="UP000658690">
    <property type="component" value="Unassembled WGS sequence"/>
</dbReference>
<feature type="transmembrane region" description="Helical" evidence="3">
    <location>
        <begin position="384"/>
        <end position="404"/>
    </location>
</feature>
<reference evidence="4 5" key="1">
    <citation type="submission" date="2019-10" db="EMBL/GenBank/DDBJ databases">
        <title>Description of Paenibacillus choica sp. nov.</title>
        <authorList>
            <person name="Carlier A."/>
            <person name="Qi S."/>
        </authorList>
    </citation>
    <scope>NUCLEOTIDE SEQUENCE [LARGE SCALE GENOMIC DNA]</scope>
    <source>
        <strain evidence="4 5">LMG 31460</strain>
    </source>
</reference>
<feature type="transmembrane region" description="Helical" evidence="3">
    <location>
        <begin position="247"/>
        <end position="265"/>
    </location>
</feature>
<comment type="caution">
    <text evidence="4">The sequence shown here is derived from an EMBL/GenBank/DDBJ whole genome shotgun (WGS) entry which is preliminary data.</text>
</comment>
<evidence type="ECO:0000256" key="1">
    <source>
        <dbReference type="ARBA" id="ARBA00005278"/>
    </source>
</evidence>
<proteinExistence type="inferred from homology"/>
<dbReference type="PIRSF" id="PIRSF005690">
    <property type="entry name" value="GerBA"/>
    <property type="match status" value="1"/>
</dbReference>
<accession>A0ABX1Z0U0</accession>
<evidence type="ECO:0000256" key="2">
    <source>
        <dbReference type="ARBA" id="ARBA00023136"/>
    </source>
</evidence>
<keyword evidence="3" id="KW-0812">Transmembrane</keyword>
<feature type="transmembrane region" description="Helical" evidence="3">
    <location>
        <begin position="358"/>
        <end position="378"/>
    </location>
</feature>
<dbReference type="Pfam" id="PF03323">
    <property type="entry name" value="GerA"/>
    <property type="match status" value="1"/>
</dbReference>
<dbReference type="RefSeq" id="WP_171690219.1">
    <property type="nucleotide sequence ID" value="NZ_WHOC01000073.1"/>
</dbReference>
<feature type="transmembrane region" description="Helical" evidence="3">
    <location>
        <begin position="411"/>
        <end position="434"/>
    </location>
</feature>
<gene>
    <name evidence="4" type="ORF">GC102_14660</name>
</gene>
<keyword evidence="5" id="KW-1185">Reference proteome</keyword>
<dbReference type="PANTHER" id="PTHR22550:SF5">
    <property type="entry name" value="LEUCINE ZIPPER PROTEIN 4"/>
    <property type="match status" value="1"/>
</dbReference>